<evidence type="ECO:0000256" key="1">
    <source>
        <dbReference type="SAM" id="Phobius"/>
    </source>
</evidence>
<protein>
    <submittedName>
        <fullName evidence="2">Uncharacterized protein</fullName>
    </submittedName>
</protein>
<keyword evidence="1" id="KW-0812">Transmembrane</keyword>
<dbReference type="InParanoid" id="A0A068UPY9"/>
<reference evidence="3" key="1">
    <citation type="journal article" date="2014" name="Science">
        <title>The coffee genome provides insight into the convergent evolution of caffeine biosynthesis.</title>
        <authorList>
            <person name="Denoeud F."/>
            <person name="Carretero-Paulet L."/>
            <person name="Dereeper A."/>
            <person name="Droc G."/>
            <person name="Guyot R."/>
            <person name="Pietrella M."/>
            <person name="Zheng C."/>
            <person name="Alberti A."/>
            <person name="Anthony F."/>
            <person name="Aprea G."/>
            <person name="Aury J.M."/>
            <person name="Bento P."/>
            <person name="Bernard M."/>
            <person name="Bocs S."/>
            <person name="Campa C."/>
            <person name="Cenci A."/>
            <person name="Combes M.C."/>
            <person name="Crouzillat D."/>
            <person name="Da Silva C."/>
            <person name="Daddiego L."/>
            <person name="De Bellis F."/>
            <person name="Dussert S."/>
            <person name="Garsmeur O."/>
            <person name="Gayraud T."/>
            <person name="Guignon V."/>
            <person name="Jahn K."/>
            <person name="Jamilloux V."/>
            <person name="Joet T."/>
            <person name="Labadie K."/>
            <person name="Lan T."/>
            <person name="Leclercq J."/>
            <person name="Lepelley M."/>
            <person name="Leroy T."/>
            <person name="Li L.T."/>
            <person name="Librado P."/>
            <person name="Lopez L."/>
            <person name="Munoz A."/>
            <person name="Noel B."/>
            <person name="Pallavicini A."/>
            <person name="Perrotta G."/>
            <person name="Poncet V."/>
            <person name="Pot D."/>
            <person name="Priyono X."/>
            <person name="Rigoreau M."/>
            <person name="Rouard M."/>
            <person name="Rozas J."/>
            <person name="Tranchant-Dubreuil C."/>
            <person name="VanBuren R."/>
            <person name="Zhang Q."/>
            <person name="Andrade A.C."/>
            <person name="Argout X."/>
            <person name="Bertrand B."/>
            <person name="de Kochko A."/>
            <person name="Graziosi G."/>
            <person name="Henry R.J."/>
            <person name="Jayarama X."/>
            <person name="Ming R."/>
            <person name="Nagai C."/>
            <person name="Rounsley S."/>
            <person name="Sankoff D."/>
            <person name="Giuliano G."/>
            <person name="Albert V.A."/>
            <person name="Wincker P."/>
            <person name="Lashermes P."/>
        </authorList>
    </citation>
    <scope>NUCLEOTIDE SEQUENCE [LARGE SCALE GENOMIC DNA]</scope>
    <source>
        <strain evidence="3">cv. DH200-94</strain>
    </source>
</reference>
<keyword evidence="1" id="KW-0472">Membrane</keyword>
<sequence length="112" mass="12590">MKVSSLDSLHVSFITCEHCCERLHQTTNINQQGGEKSKKKKKKKNRSFSPVIRLPTFCLLGDCCRPCCCSAVERIDDNLPNFITDFYFFPLTPPSLIVTIIGAAPWILILAS</sequence>
<name>A0A068UPY9_COFCA</name>
<proteinExistence type="predicted"/>
<dbReference type="EMBL" id="HG739129">
    <property type="protein sequence ID" value="CDP10501.1"/>
    <property type="molecule type" value="Genomic_DNA"/>
</dbReference>
<feature type="transmembrane region" description="Helical" evidence="1">
    <location>
        <begin position="86"/>
        <end position="111"/>
    </location>
</feature>
<evidence type="ECO:0000313" key="3">
    <source>
        <dbReference type="Proteomes" id="UP000295252"/>
    </source>
</evidence>
<keyword evidence="1" id="KW-1133">Transmembrane helix</keyword>
<organism evidence="2 3">
    <name type="scientific">Coffea canephora</name>
    <name type="common">Robusta coffee</name>
    <dbReference type="NCBI Taxonomy" id="49390"/>
    <lineage>
        <taxon>Eukaryota</taxon>
        <taxon>Viridiplantae</taxon>
        <taxon>Streptophyta</taxon>
        <taxon>Embryophyta</taxon>
        <taxon>Tracheophyta</taxon>
        <taxon>Spermatophyta</taxon>
        <taxon>Magnoliopsida</taxon>
        <taxon>eudicotyledons</taxon>
        <taxon>Gunneridae</taxon>
        <taxon>Pentapetalae</taxon>
        <taxon>asterids</taxon>
        <taxon>lamiids</taxon>
        <taxon>Gentianales</taxon>
        <taxon>Rubiaceae</taxon>
        <taxon>Ixoroideae</taxon>
        <taxon>Gardenieae complex</taxon>
        <taxon>Bertiereae - Coffeeae clade</taxon>
        <taxon>Coffeeae</taxon>
        <taxon>Coffea</taxon>
    </lineage>
</organism>
<keyword evidence="3" id="KW-1185">Reference proteome</keyword>
<dbReference type="Gramene" id="CDP10501">
    <property type="protein sequence ID" value="CDP10501"/>
    <property type="gene ID" value="GSCOC_T00031247001"/>
</dbReference>
<evidence type="ECO:0000313" key="2">
    <source>
        <dbReference type="EMBL" id="CDP10501.1"/>
    </source>
</evidence>
<accession>A0A068UPY9</accession>
<dbReference type="AlphaFoldDB" id="A0A068UPY9"/>
<dbReference type="Proteomes" id="UP000295252">
    <property type="component" value="Chromosome VIII"/>
</dbReference>
<gene>
    <name evidence="2" type="ORF">GSCOC_T00031247001</name>
</gene>